<accession>A0A0N4XM70</accession>
<dbReference type="AlphaFoldDB" id="A0A0N4XM70"/>
<evidence type="ECO:0000313" key="2">
    <source>
        <dbReference type="Proteomes" id="UP000271162"/>
    </source>
</evidence>
<dbReference type="Proteomes" id="UP000271162">
    <property type="component" value="Unassembled WGS sequence"/>
</dbReference>
<reference evidence="1 2" key="2">
    <citation type="submission" date="2018-11" db="EMBL/GenBank/DDBJ databases">
        <authorList>
            <consortium name="Pathogen Informatics"/>
        </authorList>
    </citation>
    <scope>NUCLEOTIDE SEQUENCE [LARGE SCALE GENOMIC DNA]</scope>
</reference>
<evidence type="ECO:0000313" key="3">
    <source>
        <dbReference type="WBParaSite" id="NBR_0000362201-mRNA-1"/>
    </source>
</evidence>
<protein>
    <submittedName>
        <fullName evidence="1 3">Uncharacterized protein</fullName>
    </submittedName>
</protein>
<sequence>MGRGGAVRNRKPASTDSEPIAARMRIPNKVGYILPSGGTLVKLVYSTVCERIENSNEPEVLLNFKKFTSIEACLEFIKDVSFFRRFLLVVCG</sequence>
<proteinExistence type="predicted"/>
<name>A0A0N4XM70_NIPBR</name>
<evidence type="ECO:0000313" key="1">
    <source>
        <dbReference type="EMBL" id="VDL67213.1"/>
    </source>
</evidence>
<gene>
    <name evidence="1" type="ORF">NBR_LOCUS3624</name>
</gene>
<dbReference type="WBParaSite" id="NBR_0000362201-mRNA-1">
    <property type="protein sequence ID" value="NBR_0000362201-mRNA-1"/>
    <property type="gene ID" value="NBR_0000362201"/>
</dbReference>
<keyword evidence="2" id="KW-1185">Reference proteome</keyword>
<dbReference type="STRING" id="27835.A0A0N4XM70"/>
<organism evidence="3">
    <name type="scientific">Nippostrongylus brasiliensis</name>
    <name type="common">Rat hookworm</name>
    <dbReference type="NCBI Taxonomy" id="27835"/>
    <lineage>
        <taxon>Eukaryota</taxon>
        <taxon>Metazoa</taxon>
        <taxon>Ecdysozoa</taxon>
        <taxon>Nematoda</taxon>
        <taxon>Chromadorea</taxon>
        <taxon>Rhabditida</taxon>
        <taxon>Rhabditina</taxon>
        <taxon>Rhabditomorpha</taxon>
        <taxon>Strongyloidea</taxon>
        <taxon>Heligmosomidae</taxon>
        <taxon>Nippostrongylus</taxon>
    </lineage>
</organism>
<reference evidence="3" key="1">
    <citation type="submission" date="2017-02" db="UniProtKB">
        <authorList>
            <consortium name="WormBaseParasite"/>
        </authorList>
    </citation>
    <scope>IDENTIFICATION</scope>
</reference>
<dbReference type="EMBL" id="UYSL01005640">
    <property type="protein sequence ID" value="VDL67213.1"/>
    <property type="molecule type" value="Genomic_DNA"/>
</dbReference>